<evidence type="ECO:0000313" key="1">
    <source>
        <dbReference type="EMBL" id="DAF49822.1"/>
    </source>
</evidence>
<dbReference type="EMBL" id="BK032589">
    <property type="protein sequence ID" value="DAF49822.1"/>
    <property type="molecule type" value="Genomic_DNA"/>
</dbReference>
<reference evidence="1" key="1">
    <citation type="journal article" date="2021" name="Proc. Natl. Acad. Sci. U.S.A.">
        <title>A Catalog of Tens of Thousands of Viruses from Human Metagenomes Reveals Hidden Associations with Chronic Diseases.</title>
        <authorList>
            <person name="Tisza M.J."/>
            <person name="Buck C.B."/>
        </authorList>
    </citation>
    <scope>NUCLEOTIDE SEQUENCE</scope>
    <source>
        <strain evidence="1">CtBbR2</strain>
    </source>
</reference>
<organism evidence="1">
    <name type="scientific">Myoviridae sp. ctBbR2</name>
    <dbReference type="NCBI Taxonomy" id="2827667"/>
    <lineage>
        <taxon>Viruses</taxon>
        <taxon>Duplodnaviria</taxon>
        <taxon>Heunggongvirae</taxon>
        <taxon>Uroviricota</taxon>
        <taxon>Caudoviricetes</taxon>
    </lineage>
</organism>
<proteinExistence type="predicted"/>
<protein>
    <submittedName>
        <fullName evidence="1">Uncharacterized protein</fullName>
    </submittedName>
</protein>
<accession>A0A8S5SFU5</accession>
<name>A0A8S5SFU5_9CAUD</name>
<sequence length="200" mass="23940">MAKFWKTKRHEDTTEKRQLLKDDIDFLVNLQREMNTQDHLCQADPRYWVIRDYRRIYGDELNNPDGVCLYDENACEVIYEGEMHCLRRDEEQKSMIIQSLKDAGKWTEELKDAMDDAYSIEDLEDALYELDISMSYYEEYPVDSGIFFTHEAAVQHLKSNDYHYGAKAHTYAETAWRSREERLWNILQTVDWSKIQIKAE</sequence>